<protein>
    <submittedName>
        <fullName evidence="1">Uncharacterized protein</fullName>
    </submittedName>
</protein>
<organism evidence="1 2">
    <name type="scientific">Tianweitania sediminis</name>
    <dbReference type="NCBI Taxonomy" id="1502156"/>
    <lineage>
        <taxon>Bacteria</taxon>
        <taxon>Pseudomonadati</taxon>
        <taxon>Pseudomonadota</taxon>
        <taxon>Alphaproteobacteria</taxon>
        <taxon>Hyphomicrobiales</taxon>
        <taxon>Phyllobacteriaceae</taxon>
        <taxon>Tianweitania</taxon>
    </lineage>
</organism>
<dbReference type="RefSeq" id="WP_209333931.1">
    <property type="nucleotide sequence ID" value="NZ_JAGIYY010000001.1"/>
</dbReference>
<keyword evidence="2" id="KW-1185">Reference proteome</keyword>
<accession>A0A8J7QZ65</accession>
<evidence type="ECO:0000313" key="2">
    <source>
        <dbReference type="Proteomes" id="UP000666240"/>
    </source>
</evidence>
<evidence type="ECO:0000313" key="1">
    <source>
        <dbReference type="EMBL" id="MBP0437987.1"/>
    </source>
</evidence>
<gene>
    <name evidence="1" type="ORF">J5Y06_04925</name>
</gene>
<sequence>MTRPVSEITEDLVANVARIDRLLNEAELTACIESAVTGSPEKITRDAIDRLLSARHASALMAASFGRRVRPRVS</sequence>
<dbReference type="AlphaFoldDB" id="A0A8J7QZ65"/>
<name>A0A8J7QZ65_9HYPH</name>
<comment type="caution">
    <text evidence="1">The sequence shown here is derived from an EMBL/GenBank/DDBJ whole genome shotgun (WGS) entry which is preliminary data.</text>
</comment>
<reference evidence="1" key="1">
    <citation type="submission" date="2021-03" db="EMBL/GenBank/DDBJ databases">
        <title>Genome sequencing and assembly of Tianweitania sediminis.</title>
        <authorList>
            <person name="Chhetri G."/>
        </authorList>
    </citation>
    <scope>NUCLEOTIDE SEQUENCE</scope>
    <source>
        <strain evidence="1">Z8</strain>
    </source>
</reference>
<dbReference type="Proteomes" id="UP000666240">
    <property type="component" value="Unassembled WGS sequence"/>
</dbReference>
<dbReference type="EMBL" id="JAGIYY010000001">
    <property type="protein sequence ID" value="MBP0437987.1"/>
    <property type="molecule type" value="Genomic_DNA"/>
</dbReference>
<proteinExistence type="predicted"/>